<keyword evidence="1" id="KW-0812">Transmembrane</keyword>
<reference evidence="2" key="1">
    <citation type="submission" date="2021-01" db="EMBL/GenBank/DDBJ databases">
        <title>Phytophthora aleatoria, a newly-described species from Pinus radiata is distinct from Phytophthora cactorum isolates based on comparative genomics.</title>
        <authorList>
            <person name="Mcdougal R."/>
            <person name="Panda P."/>
            <person name="Williams N."/>
            <person name="Studholme D.J."/>
        </authorList>
    </citation>
    <scope>NUCLEOTIDE SEQUENCE</scope>
    <source>
        <strain evidence="2">NZFS 3830</strain>
    </source>
</reference>
<name>A0A8T1UIK9_9STRA</name>
<sequence length="103" mass="11203">QVLVQELFTLRLALLQSRLRLTVRLCSVVLLPAVVAILFAAGIGAVSTFKATSHVTPQWDRSLSFNAKDAPVNRLLKIASTTDEDNEERAFSGLALAKKLAAR</sequence>
<evidence type="ECO:0000313" key="2">
    <source>
        <dbReference type="EMBL" id="KAG6960641.1"/>
    </source>
</evidence>
<dbReference type="EMBL" id="JAENGZ010000377">
    <property type="protein sequence ID" value="KAG6960641.1"/>
    <property type="molecule type" value="Genomic_DNA"/>
</dbReference>
<feature type="transmembrane region" description="Helical" evidence="1">
    <location>
        <begin position="21"/>
        <end position="46"/>
    </location>
</feature>
<dbReference type="Proteomes" id="UP000688947">
    <property type="component" value="Unassembled WGS sequence"/>
</dbReference>
<gene>
    <name evidence="2" type="ORF">JG687_00008111</name>
</gene>
<evidence type="ECO:0000256" key="1">
    <source>
        <dbReference type="SAM" id="Phobius"/>
    </source>
</evidence>
<dbReference type="OrthoDB" id="124927at2759"/>
<proteinExistence type="predicted"/>
<evidence type="ECO:0008006" key="4">
    <source>
        <dbReference type="Google" id="ProtNLM"/>
    </source>
</evidence>
<accession>A0A8T1UIK9</accession>
<comment type="caution">
    <text evidence="2">The sequence shown here is derived from an EMBL/GenBank/DDBJ whole genome shotgun (WGS) entry which is preliminary data.</text>
</comment>
<feature type="non-terminal residue" evidence="2">
    <location>
        <position position="1"/>
    </location>
</feature>
<organism evidence="2 3">
    <name type="scientific">Phytophthora cactorum</name>
    <dbReference type="NCBI Taxonomy" id="29920"/>
    <lineage>
        <taxon>Eukaryota</taxon>
        <taxon>Sar</taxon>
        <taxon>Stramenopiles</taxon>
        <taxon>Oomycota</taxon>
        <taxon>Peronosporomycetes</taxon>
        <taxon>Peronosporales</taxon>
        <taxon>Peronosporaceae</taxon>
        <taxon>Phytophthora</taxon>
    </lineage>
</organism>
<keyword evidence="1" id="KW-1133">Transmembrane helix</keyword>
<evidence type="ECO:0000313" key="3">
    <source>
        <dbReference type="Proteomes" id="UP000688947"/>
    </source>
</evidence>
<keyword evidence="1" id="KW-0472">Membrane</keyword>
<dbReference type="AlphaFoldDB" id="A0A8T1UIK9"/>
<protein>
    <recommendedName>
        <fullName evidence="4">RxLR effector protein</fullName>
    </recommendedName>
</protein>